<evidence type="ECO:0000313" key="4">
    <source>
        <dbReference type="Proteomes" id="UP000835052"/>
    </source>
</evidence>
<dbReference type="Proteomes" id="UP000835052">
    <property type="component" value="Unassembled WGS sequence"/>
</dbReference>
<keyword evidence="2" id="KW-1133">Transmembrane helix</keyword>
<evidence type="ECO:0000256" key="1">
    <source>
        <dbReference type="SAM" id="MobiDB-lite"/>
    </source>
</evidence>
<feature type="compositionally biased region" description="Basic and acidic residues" evidence="1">
    <location>
        <begin position="830"/>
        <end position="840"/>
    </location>
</feature>
<dbReference type="OrthoDB" id="6499973at2759"/>
<dbReference type="Pfam" id="PF07690">
    <property type="entry name" value="MFS_1"/>
    <property type="match status" value="2"/>
</dbReference>
<protein>
    <recommendedName>
        <fullName evidence="5">Major facilitator superfamily (MFS) profile domain-containing protein</fullName>
    </recommendedName>
</protein>
<feature type="region of interest" description="Disordered" evidence="1">
    <location>
        <begin position="23"/>
        <end position="51"/>
    </location>
</feature>
<keyword evidence="2" id="KW-0812">Transmembrane</keyword>
<evidence type="ECO:0000256" key="2">
    <source>
        <dbReference type="SAM" id="Phobius"/>
    </source>
</evidence>
<evidence type="ECO:0000313" key="3">
    <source>
        <dbReference type="EMBL" id="CAD6185095.1"/>
    </source>
</evidence>
<feature type="region of interest" description="Disordered" evidence="1">
    <location>
        <begin position="332"/>
        <end position="379"/>
    </location>
</feature>
<dbReference type="SUPFAM" id="SSF103473">
    <property type="entry name" value="MFS general substrate transporter"/>
    <property type="match status" value="1"/>
</dbReference>
<evidence type="ECO:0008006" key="5">
    <source>
        <dbReference type="Google" id="ProtNLM"/>
    </source>
</evidence>
<dbReference type="FunFam" id="1.20.1250.20:FF:000481">
    <property type="entry name" value="MonoCarboxylate Transporter family"/>
    <property type="match status" value="1"/>
</dbReference>
<feature type="transmembrane region" description="Helical" evidence="2">
    <location>
        <begin position="596"/>
        <end position="616"/>
    </location>
</feature>
<feature type="transmembrane region" description="Helical" evidence="2">
    <location>
        <begin position="558"/>
        <end position="576"/>
    </location>
</feature>
<dbReference type="Gene3D" id="1.20.1250.20">
    <property type="entry name" value="MFS general substrate transporter like domains"/>
    <property type="match status" value="2"/>
</dbReference>
<accession>A0A8S1GND1</accession>
<keyword evidence="4" id="KW-1185">Reference proteome</keyword>
<feature type="transmembrane region" description="Helical" evidence="2">
    <location>
        <begin position="237"/>
        <end position="255"/>
    </location>
</feature>
<feature type="transmembrane region" description="Helical" evidence="2">
    <location>
        <begin position="147"/>
        <end position="171"/>
    </location>
</feature>
<feature type="transmembrane region" description="Helical" evidence="2">
    <location>
        <begin position="202"/>
        <end position="230"/>
    </location>
</feature>
<organism evidence="3 4">
    <name type="scientific">Caenorhabditis auriculariae</name>
    <dbReference type="NCBI Taxonomy" id="2777116"/>
    <lineage>
        <taxon>Eukaryota</taxon>
        <taxon>Metazoa</taxon>
        <taxon>Ecdysozoa</taxon>
        <taxon>Nematoda</taxon>
        <taxon>Chromadorea</taxon>
        <taxon>Rhabditida</taxon>
        <taxon>Rhabditina</taxon>
        <taxon>Rhabditomorpha</taxon>
        <taxon>Rhabditoidea</taxon>
        <taxon>Rhabditidae</taxon>
        <taxon>Peloderinae</taxon>
        <taxon>Caenorhabditis</taxon>
    </lineage>
</organism>
<dbReference type="InterPro" id="IPR036259">
    <property type="entry name" value="MFS_trans_sf"/>
</dbReference>
<name>A0A8S1GND1_9PELO</name>
<dbReference type="EMBL" id="CAJGYM010000002">
    <property type="protein sequence ID" value="CAD6185095.1"/>
    <property type="molecule type" value="Genomic_DNA"/>
</dbReference>
<dbReference type="PANTHER" id="PTHR11360:SF286">
    <property type="entry name" value="GH22266P"/>
    <property type="match status" value="1"/>
</dbReference>
<dbReference type="GO" id="GO:0008028">
    <property type="term" value="F:monocarboxylic acid transmembrane transporter activity"/>
    <property type="evidence" value="ECO:0007669"/>
    <property type="project" value="TreeGrafter"/>
</dbReference>
<dbReference type="InterPro" id="IPR011701">
    <property type="entry name" value="MFS"/>
</dbReference>
<feature type="compositionally biased region" description="Polar residues" evidence="1">
    <location>
        <begin position="30"/>
        <end position="44"/>
    </location>
</feature>
<dbReference type="PANTHER" id="PTHR11360">
    <property type="entry name" value="MONOCARBOXYLATE TRANSPORTER"/>
    <property type="match status" value="1"/>
</dbReference>
<dbReference type="AlphaFoldDB" id="A0A8S1GND1"/>
<feature type="compositionally biased region" description="Polar residues" evidence="1">
    <location>
        <begin position="341"/>
        <end position="379"/>
    </location>
</feature>
<sequence>MSAESFENILCFSFLGPKWPAGASPPAEHQNGNLPTVVISQPGSPDTIDKQSEERNGRAFYIDDDNDCSSFDGSQLGVMNHELDYSTLSINMPGGATEQLWPVAPDGGYGWIIVLAAFFSNLIVDGVCTSFAEFKKSYSEHFHSSDAATALIGSILIGVYLLVGPIVGGLVNKYGARAVVVAGAVVSGIAFIISVASPNIYIFMVIYGGLGGAGFGMIYLPAIVVVSYYFESKRAMATGIAVAGSGVGTIVMPILSEYCIANFGWKYTVWVLASLVFSCSLFGLLYRPLPMPNAAEIKDQELQPLRQALSKMSDDDPQSDPTLQRLRNALSECEGEAPESPATQQKPPLSPLPENTASKSRASTNVHAPISASSSRPRKLTLTSMTSDMASTNDLKASRTNLNSQLSRISVRSYAKSLSKLSRAGDASTLSIAMSGVDPKEFSRPMNRQDIFYGGSIRNLKEFKQEGGHLPSYRASVLSIPRSVVGQAASQMNLAQSQAGDLGSRMGGSRMSRNAGGLAEEEEIIDDFYDNGRCRWIPLAIRNAFSEMIDFELLKDPVMLLLCISNLLGMMGFYIPFVFLKDLANENKVDPASSRYLVPIIGVTNTVGRVFFGWFTDQGYISALNINNLALLICGVLTLACPFMPSFVGLTVYSSLFGFFISAYICLTSVVLSDLLGLEKLTNSFGLVVVARGISSLLGSPFAGLVYDMTQSYSAAFYFGGVVIFVAGLISCGIPFIYKWKKDVDDNEGDEFTKFPDQDNMSGKLSVLTERSEENLTEYQRTIQSLRQQYALLQEMEDEKKKQKKILNGTAVEEVNEEEEEAVPMKSLKRNKEDDKENVE</sequence>
<proteinExistence type="predicted"/>
<keyword evidence="2" id="KW-0472">Membrane</keyword>
<feature type="region of interest" description="Disordered" evidence="1">
    <location>
        <begin position="799"/>
        <end position="840"/>
    </location>
</feature>
<feature type="transmembrane region" description="Helical" evidence="2">
    <location>
        <begin position="109"/>
        <end position="132"/>
    </location>
</feature>
<feature type="transmembrane region" description="Helical" evidence="2">
    <location>
        <begin position="267"/>
        <end position="286"/>
    </location>
</feature>
<reference evidence="3" key="1">
    <citation type="submission" date="2020-10" db="EMBL/GenBank/DDBJ databases">
        <authorList>
            <person name="Kikuchi T."/>
        </authorList>
    </citation>
    <scope>NUCLEOTIDE SEQUENCE</scope>
    <source>
        <strain evidence="3">NKZ352</strain>
    </source>
</reference>
<feature type="transmembrane region" description="Helical" evidence="2">
    <location>
        <begin position="685"/>
        <end position="707"/>
    </location>
</feature>
<feature type="transmembrane region" description="Helical" evidence="2">
    <location>
        <begin position="713"/>
        <end position="738"/>
    </location>
</feature>
<feature type="transmembrane region" description="Helical" evidence="2">
    <location>
        <begin position="656"/>
        <end position="678"/>
    </location>
</feature>
<comment type="caution">
    <text evidence="3">The sequence shown here is derived from an EMBL/GenBank/DDBJ whole genome shotgun (WGS) entry which is preliminary data.</text>
</comment>
<dbReference type="InterPro" id="IPR050327">
    <property type="entry name" value="Proton-linked_MCT"/>
</dbReference>
<gene>
    <name evidence="3" type="ORF">CAUJ_LOCUS1014</name>
</gene>
<feature type="transmembrane region" description="Helical" evidence="2">
    <location>
        <begin position="628"/>
        <end position="650"/>
    </location>
</feature>
<feature type="transmembrane region" description="Helical" evidence="2">
    <location>
        <begin position="178"/>
        <end position="196"/>
    </location>
</feature>